<feature type="region of interest" description="Disordered" evidence="6">
    <location>
        <begin position="112"/>
        <end position="200"/>
    </location>
</feature>
<evidence type="ECO:0000313" key="8">
    <source>
        <dbReference type="EMBL" id="KAK9150447.1"/>
    </source>
</evidence>
<reference evidence="8 9" key="1">
    <citation type="submission" date="2024-01" db="EMBL/GenBank/DDBJ databases">
        <title>Genome assemblies of Stephania.</title>
        <authorList>
            <person name="Yang L."/>
        </authorList>
    </citation>
    <scope>NUCLEOTIDE SEQUENCE [LARGE SCALE GENOMIC DNA]</scope>
    <source>
        <strain evidence="8">YNDBR</strain>
        <tissue evidence="8">Leaf</tissue>
    </source>
</reference>
<keyword evidence="2" id="KW-0805">Transcription regulation</keyword>
<keyword evidence="3" id="KW-0238">DNA-binding</keyword>
<dbReference type="PROSITE" id="PS51369">
    <property type="entry name" value="TCP"/>
    <property type="match status" value="1"/>
</dbReference>
<organism evidence="8 9">
    <name type="scientific">Stephania yunnanensis</name>
    <dbReference type="NCBI Taxonomy" id="152371"/>
    <lineage>
        <taxon>Eukaryota</taxon>
        <taxon>Viridiplantae</taxon>
        <taxon>Streptophyta</taxon>
        <taxon>Embryophyta</taxon>
        <taxon>Tracheophyta</taxon>
        <taxon>Spermatophyta</taxon>
        <taxon>Magnoliopsida</taxon>
        <taxon>Ranunculales</taxon>
        <taxon>Menispermaceae</taxon>
        <taxon>Menispermoideae</taxon>
        <taxon>Cissampelideae</taxon>
        <taxon>Stephania</taxon>
    </lineage>
</organism>
<feature type="region of interest" description="Disordered" evidence="6">
    <location>
        <begin position="423"/>
        <end position="446"/>
    </location>
</feature>
<feature type="region of interest" description="Disordered" evidence="6">
    <location>
        <begin position="224"/>
        <end position="246"/>
    </location>
</feature>
<evidence type="ECO:0000256" key="4">
    <source>
        <dbReference type="ARBA" id="ARBA00023163"/>
    </source>
</evidence>
<keyword evidence="4" id="KW-0804">Transcription</keyword>
<dbReference type="Pfam" id="PF03634">
    <property type="entry name" value="TCP"/>
    <property type="match status" value="1"/>
</dbReference>
<name>A0AAP0KDE8_9MAGN</name>
<protein>
    <recommendedName>
        <fullName evidence="7">TCP domain-containing protein</fullName>
    </recommendedName>
</protein>
<evidence type="ECO:0000256" key="5">
    <source>
        <dbReference type="ARBA" id="ARBA00023242"/>
    </source>
</evidence>
<dbReference type="GO" id="GO:0043565">
    <property type="term" value="F:sequence-specific DNA binding"/>
    <property type="evidence" value="ECO:0007669"/>
    <property type="project" value="TreeGrafter"/>
</dbReference>
<dbReference type="EMBL" id="JBBNAF010000004">
    <property type="protein sequence ID" value="KAK9150447.1"/>
    <property type="molecule type" value="Genomic_DNA"/>
</dbReference>
<accession>A0AAP0KDE8</accession>
<sequence length="446" mass="47862">MGTVTETPRRQQHTSRIGSLRSGGGGGGGGSMGGGEIVEVQGGHIVRSTGRKDRHSKVCTAKGPRDRRVRLSAHTAIQFYDVQDRLGYDRPSKAVDWLIKKAKPAIDELAELPPWRPTATTPTAATTTTTTTTTSNVNVEQVQGEENSNQQAQQEQQEQQDQRIVDIGTSIGRRGIGDDSGFEFSNPNSSSTSSSFLPPQLDSDAIADTIKSFFPMAAQVSAATSSSSMQFQSYPPDLLSRSNSHSQDLRLSLHSFHEHHHHHHPHHQPILLHHNQQSAASSPAQHALFPSTSNAVPLAFDAGSAAWSEQQQEMGRFQRMVAWNVSAAADTGNAGGGGGDYVFNSLPQQPPQPQSPLQLLHGQGPVFSQRGPLQSSNSPQIRAWIDQSYAAADHHQISAFHQSSSVSGIGGFASGAGGFPGFRIPARIQGEEEHDANKPPSSASRH</sequence>
<dbReference type="PANTHER" id="PTHR31072">
    <property type="entry name" value="TRANSCRIPTION FACTOR TCP4-RELATED"/>
    <property type="match status" value="1"/>
</dbReference>
<feature type="compositionally biased region" description="Low complexity" evidence="6">
    <location>
        <begin position="185"/>
        <end position="195"/>
    </location>
</feature>
<comment type="subcellular location">
    <subcellularLocation>
        <location evidence="1">Nucleus</location>
    </subcellularLocation>
</comment>
<feature type="compositionally biased region" description="Gly residues" evidence="6">
    <location>
        <begin position="21"/>
        <end position="36"/>
    </location>
</feature>
<proteinExistence type="predicted"/>
<dbReference type="PANTHER" id="PTHR31072:SF276">
    <property type="entry name" value="SAP DOMAIN-CONTAINING PROTEIN"/>
    <property type="match status" value="1"/>
</dbReference>
<evidence type="ECO:0000259" key="7">
    <source>
        <dbReference type="PROSITE" id="PS51369"/>
    </source>
</evidence>
<dbReference type="InterPro" id="IPR005333">
    <property type="entry name" value="Transcription_factor_TCP"/>
</dbReference>
<dbReference type="GO" id="GO:0003700">
    <property type="term" value="F:DNA-binding transcription factor activity"/>
    <property type="evidence" value="ECO:0007669"/>
    <property type="project" value="InterPro"/>
</dbReference>
<gene>
    <name evidence="8" type="ORF">Syun_008756</name>
</gene>
<keyword evidence="9" id="KW-1185">Reference proteome</keyword>
<evidence type="ECO:0000313" key="9">
    <source>
        <dbReference type="Proteomes" id="UP001420932"/>
    </source>
</evidence>
<evidence type="ECO:0000256" key="6">
    <source>
        <dbReference type="SAM" id="MobiDB-lite"/>
    </source>
</evidence>
<keyword evidence="5" id="KW-0539">Nucleus</keyword>
<feature type="region of interest" description="Disordered" evidence="6">
    <location>
        <begin position="336"/>
        <end position="356"/>
    </location>
</feature>
<dbReference type="AlphaFoldDB" id="A0AAP0KDE8"/>
<feature type="compositionally biased region" description="Low complexity" evidence="6">
    <location>
        <begin position="117"/>
        <end position="134"/>
    </location>
</feature>
<evidence type="ECO:0000256" key="3">
    <source>
        <dbReference type="ARBA" id="ARBA00023125"/>
    </source>
</evidence>
<dbReference type="GO" id="GO:0005634">
    <property type="term" value="C:nucleus"/>
    <property type="evidence" value="ECO:0007669"/>
    <property type="project" value="UniProtKB-SubCell"/>
</dbReference>
<evidence type="ECO:0000256" key="2">
    <source>
        <dbReference type="ARBA" id="ARBA00023015"/>
    </source>
</evidence>
<comment type="caution">
    <text evidence="8">The sequence shown here is derived from an EMBL/GenBank/DDBJ whole genome shotgun (WGS) entry which is preliminary data.</text>
</comment>
<feature type="region of interest" description="Disordered" evidence="6">
    <location>
        <begin position="1"/>
        <end position="37"/>
    </location>
</feature>
<evidence type="ECO:0000256" key="1">
    <source>
        <dbReference type="ARBA" id="ARBA00004123"/>
    </source>
</evidence>
<dbReference type="InterPro" id="IPR017887">
    <property type="entry name" value="TF_TCP_subgr"/>
</dbReference>
<dbReference type="Proteomes" id="UP001420932">
    <property type="component" value="Unassembled WGS sequence"/>
</dbReference>
<feature type="compositionally biased region" description="Low complexity" evidence="6">
    <location>
        <begin position="224"/>
        <end position="233"/>
    </location>
</feature>
<feature type="compositionally biased region" description="Low complexity" evidence="6">
    <location>
        <begin position="144"/>
        <end position="159"/>
    </location>
</feature>
<feature type="domain" description="TCP" evidence="7">
    <location>
        <begin position="51"/>
        <end position="109"/>
    </location>
</feature>